<organism evidence="2 3">
    <name type="scientific">Frankliniella occidentalis</name>
    <name type="common">Western flower thrips</name>
    <name type="synonym">Euthrips occidentalis</name>
    <dbReference type="NCBI Taxonomy" id="133901"/>
    <lineage>
        <taxon>Eukaryota</taxon>
        <taxon>Metazoa</taxon>
        <taxon>Ecdysozoa</taxon>
        <taxon>Arthropoda</taxon>
        <taxon>Hexapoda</taxon>
        <taxon>Insecta</taxon>
        <taxon>Pterygota</taxon>
        <taxon>Neoptera</taxon>
        <taxon>Paraneoptera</taxon>
        <taxon>Thysanoptera</taxon>
        <taxon>Terebrantia</taxon>
        <taxon>Thripoidea</taxon>
        <taxon>Thripidae</taxon>
        <taxon>Frankliniella</taxon>
    </lineage>
</organism>
<dbReference type="InterPro" id="IPR001810">
    <property type="entry name" value="F-box_dom"/>
</dbReference>
<dbReference type="Gene3D" id="1.20.1280.50">
    <property type="match status" value="1"/>
</dbReference>
<dbReference type="GeneID" id="113204630"/>
<reference evidence="3" key="1">
    <citation type="submission" date="2025-08" db="UniProtKB">
        <authorList>
            <consortium name="RefSeq"/>
        </authorList>
    </citation>
    <scope>IDENTIFICATION</scope>
    <source>
        <tissue evidence="3">Whole organism</tissue>
    </source>
</reference>
<dbReference type="SMART" id="SM00256">
    <property type="entry name" value="FBOX"/>
    <property type="match status" value="1"/>
</dbReference>
<dbReference type="AlphaFoldDB" id="A0A6J1S347"/>
<gene>
    <name evidence="3" type="primary">LOC113204630</name>
</gene>
<dbReference type="Pfam" id="PF12937">
    <property type="entry name" value="F-box-like"/>
    <property type="match status" value="1"/>
</dbReference>
<dbReference type="InterPro" id="IPR036047">
    <property type="entry name" value="F-box-like_dom_sf"/>
</dbReference>
<keyword evidence="2" id="KW-1185">Reference proteome</keyword>
<feature type="domain" description="F-box" evidence="1">
    <location>
        <begin position="12"/>
        <end position="58"/>
    </location>
</feature>
<evidence type="ECO:0000259" key="1">
    <source>
        <dbReference type="PROSITE" id="PS50181"/>
    </source>
</evidence>
<dbReference type="SUPFAM" id="SSF81383">
    <property type="entry name" value="F-box domain"/>
    <property type="match status" value="1"/>
</dbReference>
<dbReference type="PROSITE" id="PS50181">
    <property type="entry name" value="FBOX"/>
    <property type="match status" value="1"/>
</dbReference>
<sequence>MDTDQHALLKACKGLDRLPELALLEVLKLLPVEDLLACRLVCKRLGEQAMHPTVWREKRLGREENKKLACQVLRLAPCLDWMLVWHTQFMDPSDCCDHLYTTDCALRSMELHCYTSFAAQAALLIQRQAFLGRLRRLQIKLITRETAEDSILFRTMALTPGLESLAITAHHGVDSGVPRFRRYPLSVHVPSSIKSVSFRFSGRESFVNFVLSKHAASLETALFSESASDSTLQLLAGLSRLRELTCRIQPGLQVLAASETLQALTMLVERETEEATDPADAVKLVRRAPRQLREFSLRWRYVSSSPHDHSADVAVELLRAAASGAARSRLERLSAEFERCRECPHRSTSMEQEKRELFDALLAALPALPALRELRVHAIGSYERLLRGLGAAAAPALRCLSVRACAHALLHDDDAALLAALLTARPSLHVRASCNHVGFEDKLPWSPTCGRCDACKLDCHPELRERGGVLLYPWRMEHSGVTSACFYREGHGPAPTCGPDCILVSV</sequence>
<evidence type="ECO:0000313" key="2">
    <source>
        <dbReference type="Proteomes" id="UP000504606"/>
    </source>
</evidence>
<accession>A0A6J1S347</accession>
<dbReference type="Proteomes" id="UP000504606">
    <property type="component" value="Unplaced"/>
</dbReference>
<protein>
    <submittedName>
        <fullName evidence="3">Uncharacterized protein LOC113204630 isoform X1</fullName>
    </submittedName>
</protein>
<dbReference type="KEGG" id="foc:113204630"/>
<dbReference type="RefSeq" id="XP_026275649.1">
    <property type="nucleotide sequence ID" value="XM_026419864.2"/>
</dbReference>
<proteinExistence type="predicted"/>
<evidence type="ECO:0000313" key="3">
    <source>
        <dbReference type="RefSeq" id="XP_026275649.1"/>
    </source>
</evidence>
<name>A0A6J1S347_FRAOC</name>